<gene>
    <name evidence="2" type="ORF">DLD82_07485</name>
</gene>
<sequence>MKSFGENVKKKQIGYDRKIPHDLIDLTADHYCKTKDLDLTRKFLHEFLSEKYPNEAGRKKIITILLRIWIRVPDDDKQLRDYACNLLKNIRTKDRIWLHYGLLILAYPFVCDIVRILSTKLGFYDEVSSPMIYNELKNTWGERSCVQKQTCLVPLTLFEWNLLQRKKYKYSKENLLSSNNRELQLWLLATLIKANSNPVEISKIIDLLIAFPFSFSITMDDIARSEFFTTHSSGSGRIVVSFKS</sequence>
<keyword evidence="3" id="KW-1185">Reference proteome</keyword>
<protein>
    <submittedName>
        <fullName evidence="2">Uncharacterized protein</fullName>
    </submittedName>
</protein>
<reference evidence="2 3" key="1">
    <citation type="submission" date="2018-05" db="EMBL/GenBank/DDBJ databases">
        <title>Draft genome of Methanospirillum stamsii Pt1.</title>
        <authorList>
            <person name="Dueholm M.S."/>
            <person name="Nielsen P.H."/>
            <person name="Bakmann L.F."/>
            <person name="Otzen D.E."/>
        </authorList>
    </citation>
    <scope>NUCLEOTIDE SEQUENCE [LARGE SCALE GENOMIC DNA]</scope>
    <source>
        <strain evidence="2 3">Pt1</strain>
    </source>
</reference>
<accession>A0A2V2N8P8</accession>
<keyword evidence="1" id="KW-0812">Transmembrane</keyword>
<comment type="caution">
    <text evidence="2">The sequence shown here is derived from an EMBL/GenBank/DDBJ whole genome shotgun (WGS) entry which is preliminary data.</text>
</comment>
<evidence type="ECO:0000313" key="2">
    <source>
        <dbReference type="EMBL" id="PWR75050.1"/>
    </source>
</evidence>
<dbReference type="EMBL" id="QGMZ01000014">
    <property type="protein sequence ID" value="PWR75050.1"/>
    <property type="molecule type" value="Genomic_DNA"/>
</dbReference>
<evidence type="ECO:0000313" key="3">
    <source>
        <dbReference type="Proteomes" id="UP000245934"/>
    </source>
</evidence>
<organism evidence="2 3">
    <name type="scientific">Methanospirillum stamsii</name>
    <dbReference type="NCBI Taxonomy" id="1277351"/>
    <lineage>
        <taxon>Archaea</taxon>
        <taxon>Methanobacteriati</taxon>
        <taxon>Methanobacteriota</taxon>
        <taxon>Stenosarchaea group</taxon>
        <taxon>Methanomicrobia</taxon>
        <taxon>Methanomicrobiales</taxon>
        <taxon>Methanospirillaceae</taxon>
        <taxon>Methanospirillum</taxon>
    </lineage>
</organism>
<keyword evidence="1" id="KW-0472">Membrane</keyword>
<name>A0A2V2N8P8_9EURY</name>
<proteinExistence type="predicted"/>
<dbReference type="AlphaFoldDB" id="A0A2V2N8P8"/>
<feature type="transmembrane region" description="Helical" evidence="1">
    <location>
        <begin position="97"/>
        <end position="117"/>
    </location>
</feature>
<keyword evidence="1" id="KW-1133">Transmembrane helix</keyword>
<dbReference type="Proteomes" id="UP000245934">
    <property type="component" value="Unassembled WGS sequence"/>
</dbReference>
<evidence type="ECO:0000256" key="1">
    <source>
        <dbReference type="SAM" id="Phobius"/>
    </source>
</evidence>